<keyword evidence="3" id="KW-0902">Two-component regulatory system</keyword>
<dbReference type="RefSeq" id="WP_189334251.1">
    <property type="nucleotide sequence ID" value="NZ_AP023356.1"/>
</dbReference>
<dbReference type="InterPro" id="IPR036890">
    <property type="entry name" value="HATPase_C_sf"/>
</dbReference>
<evidence type="ECO:0000259" key="5">
    <source>
        <dbReference type="SMART" id="SM00387"/>
    </source>
</evidence>
<keyword evidence="4" id="KW-0472">Membrane</keyword>
<gene>
    <name evidence="6" type="ORF">Aiant_91640</name>
</gene>
<dbReference type="InterPro" id="IPR011712">
    <property type="entry name" value="Sig_transdc_His_kin_sub3_dim/P"/>
</dbReference>
<dbReference type="CDD" id="cd16917">
    <property type="entry name" value="HATPase_UhpB-NarQ-NarX-like"/>
    <property type="match status" value="1"/>
</dbReference>
<evidence type="ECO:0000256" key="1">
    <source>
        <dbReference type="ARBA" id="ARBA00022679"/>
    </source>
</evidence>
<feature type="transmembrane region" description="Helical" evidence="4">
    <location>
        <begin position="181"/>
        <end position="199"/>
    </location>
</feature>
<sequence length="674" mass="71133">MRIVPARTALLTLAALGLAAYTAALPSAYRRAGSLDPSLVDNPAAMRAGLAAWGLTTSAYATAWVGGLTVVAAVFLGVGVLIVLRRPGDRTALLVAGVLIAFGTIWPNTVPAPDWPPVPAAAGEALDIVAFVGFFGLLFYFPDGRFVPRWTGWLFAVLAAHVVVSETLLAFGIRIPEVVDLLLVLAWVAGGVGAQVYRYRRVSTRAQRQQTKWVAAALAVAIGGFAVVALLGHLAVLRSPRGTVLYAALTMFTLGALFCLVPLALARAVLRHRLWDLDPVLNRAIVYGGLTVVLTAVYAGVVAWTGRTVDVLGAVVVAVLVEPVRRRLQAGANRIVYGQRDDPYVALTVLARRLADNAEPEEVLPLLARSARVAIRSPYVAIVAPGGATLASSGTPAPDPVTLPLTHGGERLGALLVAPRAPGETFDARDRRLLDDLARQAAAAMQTVRLRRRAEDLAAQLQTSRERLVAAREEERRRVRRELHDGLGPALAAQALQVEAAHDLVRRRPEQAESLLAEVLARGADAVAEVRRIARGLRPPALDELGLAGAVRQAAADLAPSVRVAVVTTDVPVLPAAVEVAAYAIVREALTNVVRHAAARHAEVHLTTAGPLLMVEILDDGRGLTGAPPGVGRTSMRERAQELGGRCTVTTRPGGGVHVAVCLPLIPEAADGPD</sequence>
<evidence type="ECO:0000313" key="6">
    <source>
        <dbReference type="EMBL" id="BCJ48507.1"/>
    </source>
</evidence>
<dbReference type="Gene3D" id="3.30.565.10">
    <property type="entry name" value="Histidine kinase-like ATPase, C-terminal domain"/>
    <property type="match status" value="1"/>
</dbReference>
<dbReference type="InterPro" id="IPR029016">
    <property type="entry name" value="GAF-like_dom_sf"/>
</dbReference>
<accession>A0ABM7MA12</accession>
<feature type="transmembrane region" description="Helical" evidence="4">
    <location>
        <begin position="91"/>
        <end position="109"/>
    </location>
</feature>
<dbReference type="SUPFAM" id="SSF55874">
    <property type="entry name" value="ATPase domain of HSP90 chaperone/DNA topoisomerase II/histidine kinase"/>
    <property type="match status" value="1"/>
</dbReference>
<dbReference type="SMART" id="SM00387">
    <property type="entry name" value="HATPase_c"/>
    <property type="match status" value="1"/>
</dbReference>
<dbReference type="Pfam" id="PF02518">
    <property type="entry name" value="HATPase_c"/>
    <property type="match status" value="1"/>
</dbReference>
<dbReference type="EMBL" id="AP023356">
    <property type="protein sequence ID" value="BCJ48507.1"/>
    <property type="molecule type" value="Genomic_DNA"/>
</dbReference>
<evidence type="ECO:0000256" key="3">
    <source>
        <dbReference type="ARBA" id="ARBA00023012"/>
    </source>
</evidence>
<keyword evidence="7" id="KW-1185">Reference proteome</keyword>
<keyword evidence="2" id="KW-0418">Kinase</keyword>
<feature type="domain" description="Histidine kinase/HSP90-like ATPase" evidence="5">
    <location>
        <begin position="577"/>
        <end position="667"/>
    </location>
</feature>
<feature type="transmembrane region" description="Helical" evidence="4">
    <location>
        <begin position="63"/>
        <end position="84"/>
    </location>
</feature>
<dbReference type="SUPFAM" id="SSF55781">
    <property type="entry name" value="GAF domain-like"/>
    <property type="match status" value="1"/>
</dbReference>
<name>A0ABM7MA12_9ACTN</name>
<evidence type="ECO:0000313" key="7">
    <source>
        <dbReference type="Proteomes" id="UP000676967"/>
    </source>
</evidence>
<dbReference type="Pfam" id="PF07730">
    <property type="entry name" value="HisKA_3"/>
    <property type="match status" value="1"/>
</dbReference>
<protein>
    <recommendedName>
        <fullName evidence="5">Histidine kinase/HSP90-like ATPase domain-containing protein</fullName>
    </recommendedName>
</protein>
<feature type="transmembrane region" description="Helical" evidence="4">
    <location>
        <begin position="285"/>
        <end position="304"/>
    </location>
</feature>
<feature type="transmembrane region" description="Helical" evidence="4">
    <location>
        <begin position="121"/>
        <end position="141"/>
    </location>
</feature>
<feature type="transmembrane region" description="Helical" evidence="4">
    <location>
        <begin position="153"/>
        <end position="175"/>
    </location>
</feature>
<dbReference type="InterPro" id="IPR050482">
    <property type="entry name" value="Sensor_HK_TwoCompSys"/>
</dbReference>
<keyword evidence="4" id="KW-0812">Transmembrane</keyword>
<evidence type="ECO:0000256" key="2">
    <source>
        <dbReference type="ARBA" id="ARBA00022777"/>
    </source>
</evidence>
<dbReference type="Proteomes" id="UP000676967">
    <property type="component" value="Chromosome"/>
</dbReference>
<dbReference type="Gene3D" id="1.20.5.1930">
    <property type="match status" value="1"/>
</dbReference>
<evidence type="ECO:0000256" key="4">
    <source>
        <dbReference type="SAM" id="Phobius"/>
    </source>
</evidence>
<feature type="transmembrane region" description="Helical" evidence="4">
    <location>
        <begin position="211"/>
        <end position="232"/>
    </location>
</feature>
<dbReference type="Gene3D" id="3.30.450.40">
    <property type="match status" value="1"/>
</dbReference>
<dbReference type="InterPro" id="IPR003594">
    <property type="entry name" value="HATPase_dom"/>
</dbReference>
<dbReference type="PANTHER" id="PTHR24421">
    <property type="entry name" value="NITRATE/NITRITE SENSOR PROTEIN NARX-RELATED"/>
    <property type="match status" value="1"/>
</dbReference>
<keyword evidence="1" id="KW-0808">Transferase</keyword>
<organism evidence="6 7">
    <name type="scientific">Actinoplanes ianthinogenes</name>
    <dbReference type="NCBI Taxonomy" id="122358"/>
    <lineage>
        <taxon>Bacteria</taxon>
        <taxon>Bacillati</taxon>
        <taxon>Actinomycetota</taxon>
        <taxon>Actinomycetes</taxon>
        <taxon>Micromonosporales</taxon>
        <taxon>Micromonosporaceae</taxon>
        <taxon>Actinoplanes</taxon>
    </lineage>
</organism>
<proteinExistence type="predicted"/>
<feature type="transmembrane region" description="Helical" evidence="4">
    <location>
        <begin position="244"/>
        <end position="265"/>
    </location>
</feature>
<reference evidence="6 7" key="1">
    <citation type="submission" date="2020-08" db="EMBL/GenBank/DDBJ databases">
        <title>Whole genome shotgun sequence of Actinoplanes ianthinogenes NBRC 13996.</title>
        <authorList>
            <person name="Komaki H."/>
            <person name="Tamura T."/>
        </authorList>
    </citation>
    <scope>NUCLEOTIDE SEQUENCE [LARGE SCALE GENOMIC DNA]</scope>
    <source>
        <strain evidence="6 7">NBRC 13996</strain>
    </source>
</reference>
<keyword evidence="4" id="KW-1133">Transmembrane helix</keyword>